<reference evidence="2" key="1">
    <citation type="submission" date="2020-04" db="EMBL/GenBank/DDBJ databases">
        <title>Genome Assembly and Annotation of Botryosphaeria dothidea sdau 11-99, a Latent Pathogen of Apple Fruit Ring Rot in China.</title>
        <authorList>
            <person name="Yu C."/>
            <person name="Diao Y."/>
            <person name="Lu Q."/>
            <person name="Zhao J."/>
            <person name="Cui S."/>
            <person name="Peng C."/>
            <person name="He B."/>
            <person name="Liu H."/>
        </authorList>
    </citation>
    <scope>NUCLEOTIDE SEQUENCE [LARGE SCALE GENOMIC DNA]</scope>
    <source>
        <strain evidence="2">Sdau11-99</strain>
    </source>
</reference>
<protein>
    <submittedName>
        <fullName evidence="2">Uncharacterized protein</fullName>
    </submittedName>
</protein>
<evidence type="ECO:0000313" key="2">
    <source>
        <dbReference type="EMBL" id="KAF4302495.1"/>
    </source>
</evidence>
<keyword evidence="3" id="KW-1185">Reference proteome</keyword>
<dbReference type="Proteomes" id="UP000572817">
    <property type="component" value="Unassembled WGS sequence"/>
</dbReference>
<gene>
    <name evidence="2" type="ORF">GTA08_BOTSDO09688</name>
</gene>
<organism evidence="2 3">
    <name type="scientific">Botryosphaeria dothidea</name>
    <dbReference type="NCBI Taxonomy" id="55169"/>
    <lineage>
        <taxon>Eukaryota</taxon>
        <taxon>Fungi</taxon>
        <taxon>Dikarya</taxon>
        <taxon>Ascomycota</taxon>
        <taxon>Pezizomycotina</taxon>
        <taxon>Dothideomycetes</taxon>
        <taxon>Dothideomycetes incertae sedis</taxon>
        <taxon>Botryosphaeriales</taxon>
        <taxon>Botryosphaeriaceae</taxon>
        <taxon>Botryosphaeria</taxon>
    </lineage>
</organism>
<accession>A0A8H4IJG1</accession>
<dbReference type="EMBL" id="WWBZ02000073">
    <property type="protein sequence ID" value="KAF4302495.1"/>
    <property type="molecule type" value="Genomic_DNA"/>
</dbReference>
<evidence type="ECO:0000256" key="1">
    <source>
        <dbReference type="SAM" id="MobiDB-lite"/>
    </source>
</evidence>
<name>A0A8H4IJG1_9PEZI</name>
<comment type="caution">
    <text evidence="2">The sequence shown here is derived from an EMBL/GenBank/DDBJ whole genome shotgun (WGS) entry which is preliminary data.</text>
</comment>
<feature type="region of interest" description="Disordered" evidence="1">
    <location>
        <begin position="1"/>
        <end position="24"/>
    </location>
</feature>
<dbReference type="AlphaFoldDB" id="A0A8H4IJG1"/>
<proteinExistence type="predicted"/>
<feature type="region of interest" description="Disordered" evidence="1">
    <location>
        <begin position="79"/>
        <end position="115"/>
    </location>
</feature>
<sequence>MLSCAEGPRYGDQRDADGASLRERACPTGRIPALRELMGPYGASGQRLLQLPAGSERWARSNLGGAGDDDGLLSRARFAGALAEPQPGSSSSGGGREISSPTAAHHGGRMSTPGP</sequence>
<evidence type="ECO:0000313" key="3">
    <source>
        <dbReference type="Proteomes" id="UP000572817"/>
    </source>
</evidence>
<feature type="compositionally biased region" description="Basic and acidic residues" evidence="1">
    <location>
        <begin position="9"/>
        <end position="24"/>
    </location>
</feature>